<dbReference type="GO" id="GO:0008270">
    <property type="term" value="F:zinc ion binding"/>
    <property type="evidence" value="ECO:0007669"/>
    <property type="project" value="UniProtKB-KW"/>
</dbReference>
<organism evidence="8 9">
    <name type="scientific">Paramuricea clavata</name>
    <name type="common">Red gorgonian</name>
    <name type="synonym">Violescent sea-whip</name>
    <dbReference type="NCBI Taxonomy" id="317549"/>
    <lineage>
        <taxon>Eukaryota</taxon>
        <taxon>Metazoa</taxon>
        <taxon>Cnidaria</taxon>
        <taxon>Anthozoa</taxon>
        <taxon>Octocorallia</taxon>
        <taxon>Malacalcyonacea</taxon>
        <taxon>Plexauridae</taxon>
        <taxon>Paramuricea</taxon>
    </lineage>
</organism>
<evidence type="ECO:0000256" key="6">
    <source>
        <dbReference type="ARBA" id="ARBA00023242"/>
    </source>
</evidence>
<dbReference type="Pfam" id="PF23561">
    <property type="entry name" value="zf-C2H2_15"/>
    <property type="match status" value="1"/>
</dbReference>
<dbReference type="EMBL" id="CACRXK020000076">
    <property type="protein sequence ID" value="CAB3977857.1"/>
    <property type="molecule type" value="Genomic_DNA"/>
</dbReference>
<reference evidence="8" key="1">
    <citation type="submission" date="2020-04" db="EMBL/GenBank/DDBJ databases">
        <authorList>
            <person name="Alioto T."/>
            <person name="Alioto T."/>
            <person name="Gomez Garrido J."/>
        </authorList>
    </citation>
    <scope>NUCLEOTIDE SEQUENCE</scope>
    <source>
        <strain evidence="8">A484AB</strain>
    </source>
</reference>
<keyword evidence="9" id="KW-1185">Reference proteome</keyword>
<dbReference type="Gene3D" id="3.30.160.60">
    <property type="entry name" value="Classic Zinc Finger"/>
    <property type="match status" value="4"/>
</dbReference>
<keyword evidence="4" id="KW-0863">Zinc-finger</keyword>
<dbReference type="PANTHER" id="PTHR45718:SF4">
    <property type="entry name" value="TRANSCRIPTIONAL ACTIVATOR CUBITUS INTERRUPTUS"/>
    <property type="match status" value="1"/>
</dbReference>
<dbReference type="GO" id="GO:0000978">
    <property type="term" value="F:RNA polymerase II cis-regulatory region sequence-specific DNA binding"/>
    <property type="evidence" value="ECO:0007669"/>
    <property type="project" value="TreeGrafter"/>
</dbReference>
<dbReference type="Proteomes" id="UP001152795">
    <property type="component" value="Unassembled WGS sequence"/>
</dbReference>
<keyword evidence="5" id="KW-0862">Zinc</keyword>
<sequence>MKSMLSISNSCGEPTYCDVRLMTQFQRTARSFHVNRRREAFASMERKDIESFNDTISRFVDLSGNKQDAGIEYHDLEYDKSCAKTYSPGSSSSQPSGVNFDRRQTRTDETDSSYFSFPAYRSNPSSPDHNGANFPEEETGALTNEETQFVLGRDNSRSPPTGSHEHRESEQSLEQSSPPSGTNARVFYDDAHSNSNISHASFARPSSPRNTDNNISVIYFKDSQHNRQFNRRFPQTPIRVEDQFHGLQGQVDASEVMETNVSLGVLEGAPSMIPHIYSSSTSATLCSTTVPYKPQPTQEGVQGETNGTFICQWQEPILGTDEDVCGKEYQSLQNVVDHLRDEHLTNALGNYSCFWRDCPRLGVPFKAKYKLVNHLRVHTGERPFVCTYLGCKKVFARTENLKIHIRTHTGEKPFLCEYPGCSRRFANSSDRRKHIHVHTLEKPYRCKFHGCNKCYTHPSSLRKHVRTHTMRDQANQNVERSSVASLPSVSKMPAISYPVIHTTLA</sequence>
<dbReference type="SUPFAM" id="SSF57667">
    <property type="entry name" value="beta-beta-alpha zinc fingers"/>
    <property type="match status" value="2"/>
</dbReference>
<feature type="region of interest" description="Disordered" evidence="7">
    <location>
        <begin position="152"/>
        <end position="187"/>
    </location>
</feature>
<evidence type="ECO:0000256" key="2">
    <source>
        <dbReference type="ARBA" id="ARBA00022723"/>
    </source>
</evidence>
<dbReference type="GO" id="GO:0000981">
    <property type="term" value="F:DNA-binding transcription factor activity, RNA polymerase II-specific"/>
    <property type="evidence" value="ECO:0007669"/>
    <property type="project" value="TreeGrafter"/>
</dbReference>
<proteinExistence type="predicted"/>
<dbReference type="FunFam" id="3.30.160.60:FF:000031">
    <property type="entry name" value="GLI family zinc finger 3"/>
    <property type="match status" value="1"/>
</dbReference>
<dbReference type="InterPro" id="IPR056436">
    <property type="entry name" value="Znf-C2H2_ZIC1-5/GLI1-3-like"/>
</dbReference>
<feature type="compositionally biased region" description="Low complexity" evidence="7">
    <location>
        <begin position="87"/>
        <end position="97"/>
    </location>
</feature>
<evidence type="ECO:0000256" key="3">
    <source>
        <dbReference type="ARBA" id="ARBA00022737"/>
    </source>
</evidence>
<comment type="caution">
    <text evidence="8">The sequence shown here is derived from an EMBL/GenBank/DDBJ whole genome shotgun (WGS) entry which is preliminary data.</text>
</comment>
<accession>A0A6S7FK10</accession>
<dbReference type="FunFam" id="3.30.160.60:FF:000041">
    <property type="entry name" value="Zinc finger protein ZIC 1"/>
    <property type="match status" value="1"/>
</dbReference>
<dbReference type="FunFam" id="3.30.160.60:FF:000125">
    <property type="entry name" value="Putative zinc finger protein 143"/>
    <property type="match status" value="1"/>
</dbReference>
<dbReference type="InterPro" id="IPR036236">
    <property type="entry name" value="Znf_C2H2_sf"/>
</dbReference>
<feature type="region of interest" description="Disordered" evidence="7">
    <location>
        <begin position="84"/>
        <end position="137"/>
    </location>
</feature>
<dbReference type="AlphaFoldDB" id="A0A6S7FK10"/>
<evidence type="ECO:0000313" key="9">
    <source>
        <dbReference type="Proteomes" id="UP001152795"/>
    </source>
</evidence>
<evidence type="ECO:0000256" key="5">
    <source>
        <dbReference type="ARBA" id="ARBA00022833"/>
    </source>
</evidence>
<dbReference type="PANTHER" id="PTHR45718">
    <property type="entry name" value="TRANSCRIPTIONAL ACTIVATOR CUBITUS INTERRUPTUS"/>
    <property type="match status" value="1"/>
</dbReference>
<comment type="subcellular location">
    <subcellularLocation>
        <location evidence="1">Nucleus</location>
    </subcellularLocation>
</comment>
<name>A0A6S7FK10_PARCT</name>
<dbReference type="Pfam" id="PF00096">
    <property type="entry name" value="zf-C2H2"/>
    <property type="match status" value="2"/>
</dbReference>
<evidence type="ECO:0000256" key="1">
    <source>
        <dbReference type="ARBA" id="ARBA00004123"/>
    </source>
</evidence>
<dbReference type="InterPro" id="IPR043359">
    <property type="entry name" value="GLI-like"/>
</dbReference>
<gene>
    <name evidence="8" type="ORF">PACLA_8A075969</name>
</gene>
<dbReference type="GO" id="GO:0005634">
    <property type="term" value="C:nucleus"/>
    <property type="evidence" value="ECO:0007669"/>
    <property type="project" value="UniProtKB-SubCell"/>
</dbReference>
<dbReference type="SMART" id="SM00355">
    <property type="entry name" value="ZnF_C2H2"/>
    <property type="match status" value="5"/>
</dbReference>
<dbReference type="PROSITE" id="PS50157">
    <property type="entry name" value="ZINC_FINGER_C2H2_2"/>
    <property type="match status" value="4"/>
</dbReference>
<keyword evidence="3" id="KW-0677">Repeat</keyword>
<dbReference type="PROSITE" id="PS00028">
    <property type="entry name" value="ZINC_FINGER_C2H2_1"/>
    <property type="match status" value="3"/>
</dbReference>
<dbReference type="OrthoDB" id="654211at2759"/>
<dbReference type="InterPro" id="IPR013087">
    <property type="entry name" value="Znf_C2H2_type"/>
</dbReference>
<keyword evidence="6" id="KW-0539">Nucleus</keyword>
<evidence type="ECO:0000256" key="7">
    <source>
        <dbReference type="SAM" id="MobiDB-lite"/>
    </source>
</evidence>
<protein>
    <submittedName>
        <fullName evidence="8">Zinc finger ZIC 4-like</fullName>
    </submittedName>
</protein>
<feature type="compositionally biased region" description="Basic and acidic residues" evidence="7">
    <location>
        <begin position="100"/>
        <end position="109"/>
    </location>
</feature>
<evidence type="ECO:0000256" key="4">
    <source>
        <dbReference type="ARBA" id="ARBA00022771"/>
    </source>
</evidence>
<evidence type="ECO:0000313" key="8">
    <source>
        <dbReference type="EMBL" id="CAB3977857.1"/>
    </source>
</evidence>
<keyword evidence="2" id="KW-0479">Metal-binding</keyword>